<sequence length="290" mass="32576">SIEALSGKVFLLITGASRGIGRQIAITFGQLLKEGSRVLLLARNKDALQEVAKNLPSKVKVCTISADLSKSTDAEIKKFLSESLKGISKESFDRLVLVHNVGTMGDISQSVNDMVDVKIWKEFYELNFFVPAVLNAVVMNTFKIKTIKKTVINITSLYAIQAGASCGQYCSVKAAREMYFKVFALENPDVNVLNYAPGPVDTDMFTVACEKLADPTVKMMFNEMRKKKTVLTAEQTVNRLVQILKEEKYNSGDHVDYYDKLQSKNKIYREKKVKFAVNLTHSHMYSFNQK</sequence>
<evidence type="ECO:0000256" key="6">
    <source>
        <dbReference type="ARBA" id="ARBA00022490"/>
    </source>
</evidence>
<evidence type="ECO:0000313" key="9">
    <source>
        <dbReference type="EMBL" id="KYN05691.1"/>
    </source>
</evidence>
<reference evidence="9 10" key="1">
    <citation type="submission" date="2016-03" db="EMBL/GenBank/DDBJ databases">
        <title>Cyphomyrmex costatus WGS genome.</title>
        <authorList>
            <person name="Nygaard S."/>
            <person name="Hu H."/>
            <person name="Boomsma J."/>
            <person name="Zhang G."/>
        </authorList>
    </citation>
    <scope>NUCLEOTIDE SEQUENCE [LARGE SCALE GENOMIC DNA]</scope>
    <source>
        <strain evidence="9">MS0001</strain>
        <tissue evidence="9">Whole body</tissue>
    </source>
</reference>
<name>A0A195CYH4_9HYME</name>
<comment type="subunit">
    <text evidence="3">Homodimer.</text>
</comment>
<evidence type="ECO:0000256" key="7">
    <source>
        <dbReference type="ARBA" id="ARBA00022857"/>
    </source>
</evidence>
<keyword evidence="6" id="KW-0963">Cytoplasm</keyword>
<dbReference type="STRING" id="456900.A0A195CYH4"/>
<dbReference type="EMBL" id="KQ977110">
    <property type="protein sequence ID" value="KYN05691.1"/>
    <property type="molecule type" value="Genomic_DNA"/>
</dbReference>
<evidence type="ECO:0000256" key="3">
    <source>
        <dbReference type="ARBA" id="ARBA00011738"/>
    </source>
</evidence>
<dbReference type="CDD" id="cd05367">
    <property type="entry name" value="SPR-like_SDR_c"/>
    <property type="match status" value="1"/>
</dbReference>
<dbReference type="FunFam" id="3.40.50.720:FF:000259">
    <property type="entry name" value="Sepiapterin reductase"/>
    <property type="match status" value="1"/>
</dbReference>
<comment type="subcellular location">
    <subcellularLocation>
        <location evidence="1">Cytoplasm</location>
    </subcellularLocation>
</comment>
<dbReference type="AlphaFoldDB" id="A0A195CYH4"/>
<organism evidence="9 10">
    <name type="scientific">Cyphomyrmex costatus</name>
    <dbReference type="NCBI Taxonomy" id="456900"/>
    <lineage>
        <taxon>Eukaryota</taxon>
        <taxon>Metazoa</taxon>
        <taxon>Ecdysozoa</taxon>
        <taxon>Arthropoda</taxon>
        <taxon>Hexapoda</taxon>
        <taxon>Insecta</taxon>
        <taxon>Pterygota</taxon>
        <taxon>Neoptera</taxon>
        <taxon>Endopterygota</taxon>
        <taxon>Hymenoptera</taxon>
        <taxon>Apocrita</taxon>
        <taxon>Aculeata</taxon>
        <taxon>Formicoidea</taxon>
        <taxon>Formicidae</taxon>
        <taxon>Myrmicinae</taxon>
        <taxon>Cyphomyrmex</taxon>
    </lineage>
</organism>
<dbReference type="InterPro" id="IPR051721">
    <property type="entry name" value="Biopterin_syn/organic_redct"/>
</dbReference>
<dbReference type="Proteomes" id="UP000078542">
    <property type="component" value="Unassembled WGS sequence"/>
</dbReference>
<proteinExistence type="inferred from homology"/>
<evidence type="ECO:0000256" key="8">
    <source>
        <dbReference type="ARBA" id="ARBA00023002"/>
    </source>
</evidence>
<evidence type="ECO:0000256" key="2">
    <source>
        <dbReference type="ARBA" id="ARBA00010483"/>
    </source>
</evidence>
<evidence type="ECO:0000256" key="5">
    <source>
        <dbReference type="ARBA" id="ARBA00019170"/>
    </source>
</evidence>
<accession>A0A195CYH4</accession>
<dbReference type="InterPro" id="IPR006393">
    <property type="entry name" value="Sepiapterin_red"/>
</dbReference>
<feature type="non-terminal residue" evidence="9">
    <location>
        <position position="1"/>
    </location>
</feature>
<dbReference type="PANTHER" id="PTHR44085:SF2">
    <property type="entry name" value="SEPIAPTERIN REDUCTASE"/>
    <property type="match status" value="1"/>
</dbReference>
<dbReference type="GO" id="GO:0006729">
    <property type="term" value="P:tetrahydrobiopterin biosynthetic process"/>
    <property type="evidence" value="ECO:0007669"/>
    <property type="project" value="InterPro"/>
</dbReference>
<keyword evidence="10" id="KW-1185">Reference proteome</keyword>
<keyword evidence="8" id="KW-0560">Oxidoreductase</keyword>
<evidence type="ECO:0000256" key="4">
    <source>
        <dbReference type="ARBA" id="ARBA00013075"/>
    </source>
</evidence>
<evidence type="ECO:0000313" key="10">
    <source>
        <dbReference type="Proteomes" id="UP000078542"/>
    </source>
</evidence>
<dbReference type="GO" id="GO:0004757">
    <property type="term" value="F:sepiapterin reductase (NADP+) activity"/>
    <property type="evidence" value="ECO:0007669"/>
    <property type="project" value="UniProtKB-EC"/>
</dbReference>
<gene>
    <name evidence="9" type="ORF">ALC62_03346</name>
</gene>
<evidence type="ECO:0000256" key="1">
    <source>
        <dbReference type="ARBA" id="ARBA00004496"/>
    </source>
</evidence>
<dbReference type="InterPro" id="IPR002347">
    <property type="entry name" value="SDR_fam"/>
</dbReference>
<comment type="similarity">
    <text evidence="2">Belongs to the sepiapterin reductase family.</text>
</comment>
<dbReference type="Gene3D" id="3.40.50.720">
    <property type="entry name" value="NAD(P)-binding Rossmann-like Domain"/>
    <property type="match status" value="1"/>
</dbReference>
<dbReference type="NCBIfam" id="TIGR01500">
    <property type="entry name" value="sepiapter_red"/>
    <property type="match status" value="1"/>
</dbReference>
<dbReference type="GO" id="GO:0005737">
    <property type="term" value="C:cytoplasm"/>
    <property type="evidence" value="ECO:0007669"/>
    <property type="project" value="UniProtKB-SubCell"/>
</dbReference>
<protein>
    <recommendedName>
        <fullName evidence="5">Sepiapterin reductase</fullName>
        <ecNumber evidence="4">1.1.1.153</ecNumber>
    </recommendedName>
</protein>
<dbReference type="EC" id="1.1.1.153" evidence="4"/>
<keyword evidence="7" id="KW-0521">NADP</keyword>
<dbReference type="PANTHER" id="PTHR44085">
    <property type="entry name" value="SEPIAPTERIN REDUCTASE"/>
    <property type="match status" value="1"/>
</dbReference>
<dbReference type="InterPro" id="IPR036291">
    <property type="entry name" value="NAD(P)-bd_dom_sf"/>
</dbReference>
<dbReference type="SUPFAM" id="SSF51735">
    <property type="entry name" value="NAD(P)-binding Rossmann-fold domains"/>
    <property type="match status" value="1"/>
</dbReference>
<dbReference type="Pfam" id="PF00106">
    <property type="entry name" value="adh_short"/>
    <property type="match status" value="1"/>
</dbReference>
<dbReference type="PRINTS" id="PR00081">
    <property type="entry name" value="GDHRDH"/>
</dbReference>